<name>A0A451A5V5_9GAMM</name>
<proteinExistence type="predicted"/>
<gene>
    <name evidence="1" type="ORF">BECKTC1821F_GA0114240_105724</name>
</gene>
<reference evidence="1" key="1">
    <citation type="submission" date="2019-02" db="EMBL/GenBank/DDBJ databases">
        <authorList>
            <person name="Gruber-Vodicka R. H."/>
            <person name="Seah K. B. B."/>
        </authorList>
    </citation>
    <scope>NUCLEOTIDE SEQUENCE</scope>
    <source>
        <strain evidence="1">BECK_BZ126</strain>
    </source>
</reference>
<evidence type="ECO:0008006" key="2">
    <source>
        <dbReference type="Google" id="ProtNLM"/>
    </source>
</evidence>
<evidence type="ECO:0000313" key="1">
    <source>
        <dbReference type="EMBL" id="VFK61361.1"/>
    </source>
</evidence>
<dbReference type="AlphaFoldDB" id="A0A451A5V5"/>
<dbReference type="EMBL" id="CAADFW010000057">
    <property type="protein sequence ID" value="VFK61361.1"/>
    <property type="molecule type" value="Genomic_DNA"/>
</dbReference>
<sequence>MRDTIRYILLYFFPRTRCSFHHNEMILASYLRMGLRGPFRVLAFV</sequence>
<accession>A0A451A5V5</accession>
<protein>
    <recommendedName>
        <fullName evidence="2">Transposase</fullName>
    </recommendedName>
</protein>
<organism evidence="1">
    <name type="scientific">Candidatus Kentrum sp. TC</name>
    <dbReference type="NCBI Taxonomy" id="2126339"/>
    <lineage>
        <taxon>Bacteria</taxon>
        <taxon>Pseudomonadati</taxon>
        <taxon>Pseudomonadota</taxon>
        <taxon>Gammaproteobacteria</taxon>
        <taxon>Candidatus Kentrum</taxon>
    </lineage>
</organism>